<feature type="compositionally biased region" description="Polar residues" evidence="2">
    <location>
        <begin position="34"/>
        <end position="48"/>
    </location>
</feature>
<protein>
    <recommendedName>
        <fullName evidence="4">Erp C family protein</fullName>
    </recommendedName>
</protein>
<feature type="compositionally biased region" description="Basic and acidic residues" evidence="2">
    <location>
        <begin position="65"/>
        <end position="112"/>
    </location>
</feature>
<evidence type="ECO:0000256" key="2">
    <source>
        <dbReference type="SAM" id="MobiDB-lite"/>
    </source>
</evidence>
<dbReference type="InterPro" id="IPR009618">
    <property type="entry name" value="Erp"/>
</dbReference>
<feature type="non-terminal residue" evidence="3">
    <location>
        <position position="1"/>
    </location>
</feature>
<dbReference type="AlphaFoldDB" id="A0A1L8Z9D1"/>
<feature type="coiled-coil region" evidence="1">
    <location>
        <begin position="186"/>
        <end position="213"/>
    </location>
</feature>
<organism evidence="3">
    <name type="scientific">Borrelia bissettiae</name>
    <name type="common">Borreliella bissettiae</name>
    <dbReference type="NCBI Taxonomy" id="64897"/>
    <lineage>
        <taxon>Bacteria</taxon>
        <taxon>Pseudomonadati</taxon>
        <taxon>Spirochaetota</taxon>
        <taxon>Spirochaetia</taxon>
        <taxon>Spirochaetales</taxon>
        <taxon>Borreliaceae</taxon>
        <taxon>Borreliella</taxon>
    </lineage>
</organism>
<evidence type="ECO:0000313" key="3">
    <source>
        <dbReference type="EMBL" id="OJH14352.1"/>
    </source>
</evidence>
<gene>
    <name evidence="3" type="ORF">ER70_09310</name>
</gene>
<feature type="non-terminal residue" evidence="3">
    <location>
        <position position="233"/>
    </location>
</feature>
<proteinExistence type="predicted"/>
<feature type="region of interest" description="Disordered" evidence="2">
    <location>
        <begin position="1"/>
        <end position="112"/>
    </location>
</feature>
<keyword evidence="3" id="KW-0614">Plasmid</keyword>
<keyword evidence="1" id="KW-0175">Coiled coil</keyword>
<geneLocation type="plasmid" evidence="3">
    <name>unnamed</name>
</geneLocation>
<dbReference type="Pfam" id="PF06780">
    <property type="entry name" value="Erp_C"/>
    <property type="match status" value="1"/>
</dbReference>
<accession>A0A1L8Z9D1</accession>
<reference evidence="3" key="2">
    <citation type="submission" date="2015-07" db="EMBL/GenBank/DDBJ databases">
        <authorList>
            <person name="Noorani M."/>
        </authorList>
    </citation>
    <scope>NUCLEOTIDE SEQUENCE</scope>
    <source>
        <strain evidence="3">CO275</strain>
        <plasmid evidence="3">unnamed</plasmid>
    </source>
</reference>
<evidence type="ECO:0000256" key="1">
    <source>
        <dbReference type="SAM" id="Coils"/>
    </source>
</evidence>
<dbReference type="OrthoDB" id="352921at2"/>
<comment type="caution">
    <text evidence="3">The sequence shown here is derived from an EMBL/GenBank/DDBJ whole genome shotgun (WGS) entry which is preliminary data.</text>
</comment>
<dbReference type="EMBL" id="JNBW01000617">
    <property type="protein sequence ID" value="OJH14352.1"/>
    <property type="molecule type" value="Genomic_DNA"/>
</dbReference>
<feature type="compositionally biased region" description="Basic and acidic residues" evidence="2">
    <location>
        <begin position="11"/>
        <end position="32"/>
    </location>
</feature>
<sequence>VVSDDPTVYEIAEKLKEEEKQETKEELIRGDDPNNINKAQILQANSQDSKPELEAVQQSESGGQQKEEEKKEEQKDKAKAEEVEAKEEQAKAKAEQERKEKGEQQKRQEEERQVKIKIETLTKKIDEINSNIDSIKYKRWFMGDEKRLEVKATEVRDKVTGPVYDHFTNDPKQAIYYTWGLDEEESLELTKLLKQLRDTRDRLRTKLNENNATYTLEEPKLKENVKIDEIESD</sequence>
<evidence type="ECO:0008006" key="4">
    <source>
        <dbReference type="Google" id="ProtNLM"/>
    </source>
</evidence>
<reference evidence="3" key="1">
    <citation type="journal article" date="2015" name="Microbiology">
        <title>Similarities in murine infection and immune response to Borrelia bissettii and Borrelia burgdorferi sensu stricto.</title>
        <authorList>
            <person name="Leydet B.F.Jr."/>
            <person name="Liang F.T."/>
        </authorList>
    </citation>
    <scope>NUCLEOTIDE SEQUENCE [LARGE SCALE GENOMIC DNA]</scope>
    <source>
        <strain evidence="3">CO275</strain>
        <plasmid evidence="3">unnamed</plasmid>
    </source>
</reference>
<name>A0A1L8Z9D1_BORBI</name>